<dbReference type="PROSITE" id="PS51257">
    <property type="entry name" value="PROKAR_LIPOPROTEIN"/>
    <property type="match status" value="1"/>
</dbReference>
<gene>
    <name evidence="6" type="ORF">HNR73_004930</name>
</gene>
<evidence type="ECO:0000256" key="3">
    <source>
        <dbReference type="ARBA" id="ARBA00022448"/>
    </source>
</evidence>
<protein>
    <submittedName>
        <fullName evidence="6">sn-glycerol 3-phosphate transport system substrate-binding protein</fullName>
    </submittedName>
</protein>
<dbReference type="InterPro" id="IPR006059">
    <property type="entry name" value="SBP"/>
</dbReference>
<evidence type="ECO:0000256" key="5">
    <source>
        <dbReference type="SAM" id="SignalP"/>
    </source>
</evidence>
<evidence type="ECO:0000313" key="6">
    <source>
        <dbReference type="EMBL" id="MBB6037057.1"/>
    </source>
</evidence>
<keyword evidence="7" id="KW-1185">Reference proteome</keyword>
<comment type="similarity">
    <text evidence="2">Belongs to the bacterial solute-binding protein 1 family.</text>
</comment>
<dbReference type="RefSeq" id="WP_184789891.1">
    <property type="nucleotide sequence ID" value="NZ_BONT01000072.1"/>
</dbReference>
<dbReference type="SUPFAM" id="SSF53850">
    <property type="entry name" value="Periplasmic binding protein-like II"/>
    <property type="match status" value="1"/>
</dbReference>
<dbReference type="EMBL" id="JACHGT010000011">
    <property type="protein sequence ID" value="MBB6037057.1"/>
    <property type="molecule type" value="Genomic_DNA"/>
</dbReference>
<evidence type="ECO:0000256" key="2">
    <source>
        <dbReference type="ARBA" id="ARBA00008520"/>
    </source>
</evidence>
<dbReference type="AlphaFoldDB" id="A0A841FUN3"/>
<evidence type="ECO:0000256" key="4">
    <source>
        <dbReference type="ARBA" id="ARBA00022729"/>
    </source>
</evidence>
<evidence type="ECO:0000313" key="7">
    <source>
        <dbReference type="Proteomes" id="UP000548476"/>
    </source>
</evidence>
<feature type="chain" id="PRO_5033048101" evidence="5">
    <location>
        <begin position="25"/>
        <end position="457"/>
    </location>
</feature>
<comment type="subcellular location">
    <subcellularLocation>
        <location evidence="1">Cell envelope</location>
    </subcellularLocation>
</comment>
<dbReference type="Pfam" id="PF13416">
    <property type="entry name" value="SBP_bac_8"/>
    <property type="match status" value="1"/>
</dbReference>
<dbReference type="PANTHER" id="PTHR43649">
    <property type="entry name" value="ARABINOSE-BINDING PROTEIN-RELATED"/>
    <property type="match status" value="1"/>
</dbReference>
<dbReference type="InterPro" id="IPR050490">
    <property type="entry name" value="Bact_solute-bd_prot1"/>
</dbReference>
<comment type="caution">
    <text evidence="6">The sequence shown here is derived from an EMBL/GenBank/DDBJ whole genome shotgun (WGS) entry which is preliminary data.</text>
</comment>
<reference evidence="6 7" key="1">
    <citation type="submission" date="2020-08" db="EMBL/GenBank/DDBJ databases">
        <title>Genomic Encyclopedia of Type Strains, Phase IV (KMG-IV): sequencing the most valuable type-strain genomes for metagenomic binning, comparative biology and taxonomic classification.</title>
        <authorList>
            <person name="Goeker M."/>
        </authorList>
    </citation>
    <scope>NUCLEOTIDE SEQUENCE [LARGE SCALE GENOMIC DNA]</scope>
    <source>
        <strain evidence="6 7">YIM 65646</strain>
    </source>
</reference>
<evidence type="ECO:0000256" key="1">
    <source>
        <dbReference type="ARBA" id="ARBA00004196"/>
    </source>
</evidence>
<keyword evidence="4 5" id="KW-0732">Signal</keyword>
<dbReference type="Gene3D" id="3.40.190.10">
    <property type="entry name" value="Periplasmic binding protein-like II"/>
    <property type="match status" value="2"/>
</dbReference>
<proteinExistence type="inferred from homology"/>
<dbReference type="PANTHER" id="PTHR43649:SF31">
    <property type="entry name" value="SN-GLYCEROL-3-PHOSPHATE-BINDING PERIPLASMIC PROTEIN UGPB"/>
    <property type="match status" value="1"/>
</dbReference>
<keyword evidence="3" id="KW-0813">Transport</keyword>
<sequence length="457" mass="49508">MRLSRSILAASAALALIAGTVACSKEDDAAGDKQIDVWIAFTDYRLDWAKARADEFNAKHPEHPVVISGYDSYEVLFDAVSAAIQKGTPPEIVQYFEAATQDARDAVNKDGEPLFISVQQAINGRTDVLGEPVVLDDVVDAARNYYTTDGQFSSMPWNTSTTLFYSNKDMLEKAKVGKVPETWDEIEAACAKIMKLSDAPKHCITWPNHGWFPEQAVAQQGGLIADNENGRAGRAQNIDYTSEELLNFVKWEKELYDSGTYYYSGKQNDWDGPQNAFAAKEVGFLMTSAGDATAIVGAGKDGGFGVDVSRMPYNGDVPYAGNLIGGATLWLTDKQGEAKQDASLAFMQFLNNPKNAADWHKTTGYIPITKAAGALLEQEGWFTENPYQKVATEQLALANGTPAATGVLLGSFVSIRAVLTQAVEDVLVSGADPATRFAKAQEDAQKLLTDYNALYGG</sequence>
<accession>A0A841FUN3</accession>
<feature type="signal peptide" evidence="5">
    <location>
        <begin position="1"/>
        <end position="24"/>
    </location>
</feature>
<dbReference type="Proteomes" id="UP000548476">
    <property type="component" value="Unassembled WGS sequence"/>
</dbReference>
<dbReference type="GO" id="GO:0030313">
    <property type="term" value="C:cell envelope"/>
    <property type="evidence" value="ECO:0007669"/>
    <property type="project" value="UniProtKB-SubCell"/>
</dbReference>
<organism evidence="6 7">
    <name type="scientific">Phytomonospora endophytica</name>
    <dbReference type="NCBI Taxonomy" id="714109"/>
    <lineage>
        <taxon>Bacteria</taxon>
        <taxon>Bacillati</taxon>
        <taxon>Actinomycetota</taxon>
        <taxon>Actinomycetes</taxon>
        <taxon>Micromonosporales</taxon>
        <taxon>Micromonosporaceae</taxon>
        <taxon>Phytomonospora</taxon>
    </lineage>
</organism>
<name>A0A841FUN3_9ACTN</name>